<accession>H1PVU2</accession>
<feature type="domain" description="Baseplate protein J-like barrel" evidence="1">
    <location>
        <begin position="102"/>
        <end position="181"/>
    </location>
</feature>
<evidence type="ECO:0000259" key="1">
    <source>
        <dbReference type="Pfam" id="PF04865"/>
    </source>
</evidence>
<dbReference type="PANTHER" id="PTHR37829">
    <property type="entry name" value="PHAGE-LIKE ELEMENT PBSX PROTEIN XKDT"/>
    <property type="match status" value="1"/>
</dbReference>
<dbReference type="RefSeq" id="WP_008698274.1">
    <property type="nucleotide sequence ID" value="NZ_KE161009.1"/>
</dbReference>
<proteinExistence type="predicted"/>
<dbReference type="BioCyc" id="FSP457404-HMP:GTSQ-2561-MONOMER"/>
<evidence type="ECO:0000313" key="2">
    <source>
        <dbReference type="EMBL" id="EHO79796.1"/>
    </source>
</evidence>
<organism evidence="2 3">
    <name type="scientific">Fusobacterium ulcerans 12-1B</name>
    <dbReference type="NCBI Taxonomy" id="457404"/>
    <lineage>
        <taxon>Bacteria</taxon>
        <taxon>Fusobacteriati</taxon>
        <taxon>Fusobacteriota</taxon>
        <taxon>Fusobacteriia</taxon>
        <taxon>Fusobacteriales</taxon>
        <taxon>Fusobacteriaceae</taxon>
        <taxon>Fusobacterium</taxon>
    </lineage>
</organism>
<dbReference type="InterPro" id="IPR052399">
    <property type="entry name" value="Phage_Baseplate_Assmbl_Protein"/>
</dbReference>
<dbReference type="EMBL" id="AGWJ02000023">
    <property type="protein sequence ID" value="EHO79796.1"/>
    <property type="molecule type" value="Genomic_DNA"/>
</dbReference>
<dbReference type="InterPro" id="IPR006949">
    <property type="entry name" value="Barrel_Baseplate_J-like"/>
</dbReference>
<dbReference type="PANTHER" id="PTHR37829:SF3">
    <property type="entry name" value="PROTEIN JAYE-RELATED"/>
    <property type="match status" value="1"/>
</dbReference>
<protein>
    <recommendedName>
        <fullName evidence="1">Baseplate protein J-like barrel domain-containing protein</fullName>
    </recommendedName>
</protein>
<dbReference type="Pfam" id="PF04865">
    <property type="entry name" value="Baseplate_J"/>
    <property type="match status" value="1"/>
</dbReference>
<gene>
    <name evidence="2" type="ORF">HMPREF0402_02535</name>
</gene>
<reference evidence="2 3" key="1">
    <citation type="submission" date="2012-07" db="EMBL/GenBank/DDBJ databases">
        <title>The Genome Sequence of Fusobacterium ulcerans 12_1B.</title>
        <authorList>
            <consortium name="The Broad Institute Genome Sequencing Platform"/>
            <person name="Earl A."/>
            <person name="Ward D."/>
            <person name="Feldgarden M."/>
            <person name="Gevers D."/>
            <person name="Strauss J."/>
            <person name="Ambrose C.E."/>
            <person name="Allen-Vercoe E."/>
            <person name="Walker B."/>
            <person name="Young S.K."/>
            <person name="Zeng Q."/>
            <person name="Gargeya S."/>
            <person name="Fitzgerald M."/>
            <person name="Haas B."/>
            <person name="Abouelleil A."/>
            <person name="Alvarado L."/>
            <person name="Arachchi H.M."/>
            <person name="Berlin A.M."/>
            <person name="Chapman S.B."/>
            <person name="Goldberg J."/>
            <person name="Griggs A."/>
            <person name="Gujja S."/>
            <person name="Hansen M."/>
            <person name="Howarth C."/>
            <person name="Imamovic A."/>
            <person name="Larimer J."/>
            <person name="McCowen C."/>
            <person name="Montmayeur A."/>
            <person name="Murphy C."/>
            <person name="Neiman D."/>
            <person name="Pearson M."/>
            <person name="Priest M."/>
            <person name="Roberts A."/>
            <person name="Saif S."/>
            <person name="Shea T."/>
            <person name="Sisk P."/>
            <person name="Sykes S."/>
            <person name="Wortman J."/>
            <person name="Nusbaum C."/>
            <person name="Birren B."/>
        </authorList>
    </citation>
    <scope>NUCLEOTIDE SEQUENCE [LARGE SCALE GENOMIC DNA]</scope>
    <source>
        <strain evidence="2 3">12_1B</strain>
    </source>
</reference>
<comment type="caution">
    <text evidence="2">The sequence shown here is derived from an EMBL/GenBank/DDBJ whole genome shotgun (WGS) entry which is preliminary data.</text>
</comment>
<keyword evidence="3" id="KW-1185">Reference proteome</keyword>
<name>H1PVU2_9FUSO</name>
<dbReference type="Proteomes" id="UP000003233">
    <property type="component" value="Unassembled WGS sequence"/>
</dbReference>
<dbReference type="HOGENOM" id="CLU_045101_0_0_0"/>
<dbReference type="AlphaFoldDB" id="H1PVU2"/>
<dbReference type="PATRIC" id="fig|457404.5.peg.2616"/>
<sequence>MQFGVTEQGFVLKTYSDILKSIEENLKTKFGQEWELNLYSPEGAMLMIISDELSKAWEGAKQAYFSAYLDSSTGIQLDYHGKDEEPPIPRSQGNYSVTTLEFVTDREMSIPKNTLVKKRETEFTYITTQNLIIDSSFKGQVQAIATEYGSDHNSIIGEITELVNNIVGVVSVSNITPATGGDGIEKDIYYRERIRSNKKSKGGSTVDTITTELLKLTGINNVLVLENTKDTIDPNGIEPGHIRVYIDGLDSEEVAKTIHKFKAAGIESEGDRIYEVENSGGQVTTERFYMMTKVQFYIKINITDTAAVGTVTEQLKADIKNVIIDYIESIQKGGMKSQARRIVVNQIESRAYSVSNNILELNATVGLSPNPVGTANVDIPIGEYYYCDADTIEVVG</sequence>
<evidence type="ECO:0000313" key="3">
    <source>
        <dbReference type="Proteomes" id="UP000003233"/>
    </source>
</evidence>